<protein>
    <recommendedName>
        <fullName evidence="3">SipW-cognate class signal peptide</fullName>
    </recommendedName>
</protein>
<dbReference type="NCBIfam" id="TIGR04088">
    <property type="entry name" value="cognate_SipW"/>
    <property type="match status" value="1"/>
</dbReference>
<name>A0ABP8PHA4_9MICO</name>
<gene>
    <name evidence="1" type="ORF">GCM10023171_21730</name>
</gene>
<evidence type="ECO:0000313" key="1">
    <source>
        <dbReference type="EMBL" id="GAA4486194.1"/>
    </source>
</evidence>
<dbReference type="InterPro" id="IPR023833">
    <property type="entry name" value="Signal_pept_SipW-depend-type"/>
</dbReference>
<dbReference type="RefSeq" id="WP_345186866.1">
    <property type="nucleotide sequence ID" value="NZ_BAABGP010000014.1"/>
</dbReference>
<reference evidence="2" key="1">
    <citation type="journal article" date="2019" name="Int. J. Syst. Evol. Microbiol.">
        <title>The Global Catalogue of Microorganisms (GCM) 10K type strain sequencing project: providing services to taxonomists for standard genome sequencing and annotation.</title>
        <authorList>
            <consortium name="The Broad Institute Genomics Platform"/>
            <consortium name="The Broad Institute Genome Sequencing Center for Infectious Disease"/>
            <person name="Wu L."/>
            <person name="Ma J."/>
        </authorList>
    </citation>
    <scope>NUCLEOTIDE SEQUENCE [LARGE SCALE GENOMIC DNA]</scope>
    <source>
        <strain evidence="2">JCM 17839</strain>
    </source>
</reference>
<comment type="caution">
    <text evidence="1">The sequence shown here is derived from an EMBL/GenBank/DDBJ whole genome shotgun (WGS) entry which is preliminary data.</text>
</comment>
<organism evidence="1 2">
    <name type="scientific">Microbacterium panaciterrae</name>
    <dbReference type="NCBI Taxonomy" id="985759"/>
    <lineage>
        <taxon>Bacteria</taxon>
        <taxon>Bacillati</taxon>
        <taxon>Actinomycetota</taxon>
        <taxon>Actinomycetes</taxon>
        <taxon>Micrococcales</taxon>
        <taxon>Microbacteriaceae</taxon>
        <taxon>Microbacterium</taxon>
    </lineage>
</organism>
<proteinExistence type="predicted"/>
<dbReference type="Proteomes" id="UP001500731">
    <property type="component" value="Unassembled WGS sequence"/>
</dbReference>
<sequence length="208" mass="20439">MTTTPSDTTRTRRKILAVLAGGLVLGVGAAITLAAWNDSEFATGTFTAGSFNLQGSTTSATAGFSDHNVTKGDTAAALTFSAPFSNLTPGDVVYAPFWVRLDSATTSNATLVASTGTATGANAVNISYSVYSIAAGATCDATATTGTLVASGADLTTFTAGSSVALTKGATAGTAGTAAQLCFIATAKSSLTQGGVATGTWSFTATSN</sequence>
<evidence type="ECO:0000313" key="2">
    <source>
        <dbReference type="Proteomes" id="UP001500731"/>
    </source>
</evidence>
<evidence type="ECO:0008006" key="3">
    <source>
        <dbReference type="Google" id="ProtNLM"/>
    </source>
</evidence>
<accession>A0ABP8PHA4</accession>
<dbReference type="EMBL" id="BAABGP010000014">
    <property type="protein sequence ID" value="GAA4486194.1"/>
    <property type="molecule type" value="Genomic_DNA"/>
</dbReference>
<keyword evidence="2" id="KW-1185">Reference proteome</keyword>